<evidence type="ECO:0000259" key="2">
    <source>
        <dbReference type="SMART" id="SM00245"/>
    </source>
</evidence>
<comment type="caution">
    <text evidence="3">The sequence shown here is derived from an EMBL/GenBank/DDBJ whole genome shotgun (WGS) entry which is preliminary data.</text>
</comment>
<dbReference type="EMBL" id="JBHUOL010000018">
    <property type="protein sequence ID" value="MFD2909474.1"/>
    <property type="molecule type" value="Genomic_DNA"/>
</dbReference>
<dbReference type="PANTHER" id="PTHR32060:SF30">
    <property type="entry name" value="CARBOXY-TERMINAL PROCESSING PROTEASE CTPA"/>
    <property type="match status" value="1"/>
</dbReference>
<dbReference type="Gene3D" id="2.30.42.10">
    <property type="match status" value="1"/>
</dbReference>
<evidence type="ECO:0000313" key="3">
    <source>
        <dbReference type="EMBL" id="MFD2909474.1"/>
    </source>
</evidence>
<dbReference type="RefSeq" id="WP_379808018.1">
    <property type="nucleotide sequence ID" value="NZ_JBHUOL010000018.1"/>
</dbReference>
<proteinExistence type="predicted"/>
<dbReference type="InterPro" id="IPR005151">
    <property type="entry name" value="Tail-specific_protease"/>
</dbReference>
<dbReference type="CDD" id="cd07561">
    <property type="entry name" value="Peptidase_S41_CPP_like"/>
    <property type="match status" value="1"/>
</dbReference>
<organism evidence="3 4">
    <name type="scientific">Flavobacterium ardleyense</name>
    <dbReference type="NCBI Taxonomy" id="2038737"/>
    <lineage>
        <taxon>Bacteria</taxon>
        <taxon>Pseudomonadati</taxon>
        <taxon>Bacteroidota</taxon>
        <taxon>Flavobacteriia</taxon>
        <taxon>Flavobacteriales</taxon>
        <taxon>Flavobacteriaceae</taxon>
        <taxon>Flavobacterium</taxon>
    </lineage>
</organism>
<protein>
    <submittedName>
        <fullName evidence="3">S41 family peptidase</fullName>
    </submittedName>
</protein>
<dbReference type="SMART" id="SM00245">
    <property type="entry name" value="TSPc"/>
    <property type="match status" value="1"/>
</dbReference>
<name>A0ABW5Z9G8_9FLAO</name>
<sequence length="471" mass="52795">MKKIGITLLLVLLAQSFIKCSDDFDDKVPQGSVNSFIWKGLNQYYYWLTDSPDLADNRFATIGEYNNFINSYNSPEALFSHLLVDPSIDRFSVLYSDYTQLEQALTGTQMNNGVDFELRYKQGSSTELFGWVRYVLPNSDASTKTIYRGDIFYAVNGTPLTTSNYKSLLNEVNYTLNFASYDAGAITPNGTSVSLTKTNFSENPVYMKKVFVDGSKKIGYLMYNGFYSNYENELNNAFAYFQGEGITHLILDLRYNSGGSVNTATRLASMITGQFNNQVFAKQQWNYKIGNIIDNPEDLLNRFTSSLSNGNGINHLNLNKVYVLTTKRSASASELVINGLAPYIDVIQIGDITAGKNVGSITVYDSPSFRKQNVNPTHKYAMQPIVLKIANNADFSDYTNGLEPDQTQLEDLGNLGALGENSDPLLNTALNYININGRFQQRAPAKLFNHFEDSKSMRLFGNEMYLDNPLD</sequence>
<dbReference type="InterPro" id="IPR036034">
    <property type="entry name" value="PDZ_sf"/>
</dbReference>
<keyword evidence="1" id="KW-0732">Signal</keyword>
<keyword evidence="4" id="KW-1185">Reference proteome</keyword>
<evidence type="ECO:0000256" key="1">
    <source>
        <dbReference type="SAM" id="SignalP"/>
    </source>
</evidence>
<dbReference type="InterPro" id="IPR029045">
    <property type="entry name" value="ClpP/crotonase-like_dom_sf"/>
</dbReference>
<reference evidence="4" key="1">
    <citation type="journal article" date="2019" name="Int. J. Syst. Evol. Microbiol.">
        <title>The Global Catalogue of Microorganisms (GCM) 10K type strain sequencing project: providing services to taxonomists for standard genome sequencing and annotation.</title>
        <authorList>
            <consortium name="The Broad Institute Genomics Platform"/>
            <consortium name="The Broad Institute Genome Sequencing Center for Infectious Disease"/>
            <person name="Wu L."/>
            <person name="Ma J."/>
        </authorList>
    </citation>
    <scope>NUCLEOTIDE SEQUENCE [LARGE SCALE GENOMIC DNA]</scope>
    <source>
        <strain evidence="4">KCTC 52644</strain>
    </source>
</reference>
<feature type="signal peptide" evidence="1">
    <location>
        <begin position="1"/>
        <end position="21"/>
    </location>
</feature>
<dbReference type="Pfam" id="PF18294">
    <property type="entry name" value="Pept_S41_N"/>
    <property type="match status" value="1"/>
</dbReference>
<evidence type="ECO:0000313" key="4">
    <source>
        <dbReference type="Proteomes" id="UP001597549"/>
    </source>
</evidence>
<feature type="chain" id="PRO_5045144211" evidence="1">
    <location>
        <begin position="22"/>
        <end position="471"/>
    </location>
</feature>
<dbReference type="Pfam" id="PF03572">
    <property type="entry name" value="Peptidase_S41"/>
    <property type="match status" value="1"/>
</dbReference>
<dbReference type="Gene3D" id="3.30.750.170">
    <property type="match status" value="1"/>
</dbReference>
<dbReference type="Proteomes" id="UP001597549">
    <property type="component" value="Unassembled WGS sequence"/>
</dbReference>
<dbReference type="Gene3D" id="3.90.226.10">
    <property type="entry name" value="2-enoyl-CoA Hydratase, Chain A, domain 1"/>
    <property type="match status" value="1"/>
</dbReference>
<gene>
    <name evidence="3" type="ORF">ACFSX9_12110</name>
</gene>
<feature type="domain" description="Tail specific protease" evidence="2">
    <location>
        <begin position="188"/>
        <end position="388"/>
    </location>
</feature>
<dbReference type="SUPFAM" id="SSF52096">
    <property type="entry name" value="ClpP/crotonase"/>
    <property type="match status" value="1"/>
</dbReference>
<dbReference type="InterPro" id="IPR041613">
    <property type="entry name" value="Pept_S41_N"/>
</dbReference>
<accession>A0ABW5Z9G8</accession>
<dbReference type="PANTHER" id="PTHR32060">
    <property type="entry name" value="TAIL-SPECIFIC PROTEASE"/>
    <property type="match status" value="1"/>
</dbReference>